<feature type="region of interest" description="Disordered" evidence="1">
    <location>
        <begin position="94"/>
        <end position="117"/>
    </location>
</feature>
<feature type="compositionally biased region" description="Low complexity" evidence="1">
    <location>
        <begin position="48"/>
        <end position="61"/>
    </location>
</feature>
<gene>
    <name evidence="2" type="ORF">HDK90DRAFT_544598</name>
</gene>
<feature type="region of interest" description="Disordered" evidence="1">
    <location>
        <begin position="349"/>
        <end position="373"/>
    </location>
</feature>
<accession>A0ABR1Y903</accession>
<evidence type="ECO:0000313" key="3">
    <source>
        <dbReference type="Proteomes" id="UP001492380"/>
    </source>
</evidence>
<feature type="region of interest" description="Disordered" evidence="1">
    <location>
        <begin position="161"/>
        <end position="232"/>
    </location>
</feature>
<protein>
    <submittedName>
        <fullName evidence="2">Uncharacterized protein</fullName>
    </submittedName>
</protein>
<dbReference type="Proteomes" id="UP001492380">
    <property type="component" value="Unassembled WGS sequence"/>
</dbReference>
<feature type="compositionally biased region" description="Low complexity" evidence="1">
    <location>
        <begin position="142"/>
        <end position="155"/>
    </location>
</feature>
<feature type="region of interest" description="Disordered" evidence="1">
    <location>
        <begin position="269"/>
        <end position="307"/>
    </location>
</feature>
<feature type="region of interest" description="Disordered" evidence="1">
    <location>
        <begin position="46"/>
        <end position="65"/>
    </location>
</feature>
<proteinExistence type="predicted"/>
<feature type="compositionally biased region" description="Polar residues" evidence="1">
    <location>
        <begin position="212"/>
        <end position="221"/>
    </location>
</feature>
<reference evidence="2 3" key="1">
    <citation type="submission" date="2024-04" db="EMBL/GenBank/DDBJ databases">
        <title>Phyllosticta paracitricarpa is synonymous to the EU quarantine fungus P. citricarpa based on phylogenomic analyses.</title>
        <authorList>
            <consortium name="Lawrence Berkeley National Laboratory"/>
            <person name="Van Ingen-Buijs V.A."/>
            <person name="Van Westerhoven A.C."/>
            <person name="Haridas S."/>
            <person name="Skiadas P."/>
            <person name="Martin F."/>
            <person name="Groenewald J.Z."/>
            <person name="Crous P.W."/>
            <person name="Seidl M.F."/>
        </authorList>
    </citation>
    <scope>NUCLEOTIDE SEQUENCE [LARGE SCALE GENOMIC DNA]</scope>
    <source>
        <strain evidence="2 3">CBS 123374</strain>
    </source>
</reference>
<feature type="compositionally biased region" description="Polar residues" evidence="1">
    <location>
        <begin position="353"/>
        <end position="367"/>
    </location>
</feature>
<feature type="compositionally biased region" description="Low complexity" evidence="1">
    <location>
        <begin position="95"/>
        <end position="110"/>
    </location>
</feature>
<organism evidence="2 3">
    <name type="scientific">Phyllosticta capitalensis</name>
    <dbReference type="NCBI Taxonomy" id="121624"/>
    <lineage>
        <taxon>Eukaryota</taxon>
        <taxon>Fungi</taxon>
        <taxon>Dikarya</taxon>
        <taxon>Ascomycota</taxon>
        <taxon>Pezizomycotina</taxon>
        <taxon>Dothideomycetes</taxon>
        <taxon>Dothideomycetes incertae sedis</taxon>
        <taxon>Botryosphaeriales</taxon>
        <taxon>Phyllostictaceae</taxon>
        <taxon>Phyllosticta</taxon>
    </lineage>
</organism>
<comment type="caution">
    <text evidence="2">The sequence shown here is derived from an EMBL/GenBank/DDBJ whole genome shotgun (WGS) entry which is preliminary data.</text>
</comment>
<dbReference type="EMBL" id="JBBWRZ010000014">
    <property type="protein sequence ID" value="KAK8223128.1"/>
    <property type="molecule type" value="Genomic_DNA"/>
</dbReference>
<sequence>MAFRYHRYYPGPVCTFCGLVQPLEPYNLEAARRFNYCQHRAVLPEADPSPQQCQSQQPYREQSYHSIHSVNASPWQCQPQPYREQSHHSIYPANPLHQQYQPQPCQEQSQHSTHQANNLPQQCQPQAYQQVQPSIYPANNLPQQSQPHPSQEQSQFVFQENQTLSNPPKGFNDRERKKPRRIQKQPREDKPRQTRGRKQVLEKEKLLLSLNADKNQPSSPNIPRADPENTNAAGQVTTTRQDIPSIKAQPSISPVVPTIIVTEAPDDIAEPADSSTHTPQRTSTPSLADTTGQDVPSTEAQPSISPVIPTIIVTAEPDVIAEAADSSTHTPQRASTPSLADRVNDHLNFTGAVDSSTHNQENSTSASAPGALEDFPVMAFRTPTTSGAQDSLSPQQQIFDDHSMLDAINDSGVLDPPAPAPAQQLPAKKIEKSIVFTKSGLYLIDTKTHDADLTHDLSAQANQQLKEIFVLPRKACETGAIFMTIFSLKGAVVAIFAVEDYAKHFPMFKKAFEAAIRRRLLPPKPDFFGYDAVVAVPPGPNAQAQLDECSALLHSLGGKPIPHVCSVDSVPCFSTVAADAPKMAAEFDGKAYQNLVTGISFMDEKKDPHDGMPRVWLDGQRMR</sequence>
<feature type="compositionally biased region" description="Polar residues" evidence="1">
    <location>
        <begin position="273"/>
        <end position="301"/>
    </location>
</feature>
<feature type="region of interest" description="Disordered" evidence="1">
    <location>
        <begin position="137"/>
        <end position="156"/>
    </location>
</feature>
<name>A0ABR1Y903_9PEZI</name>
<evidence type="ECO:0000313" key="2">
    <source>
        <dbReference type="EMBL" id="KAK8223128.1"/>
    </source>
</evidence>
<evidence type="ECO:0000256" key="1">
    <source>
        <dbReference type="SAM" id="MobiDB-lite"/>
    </source>
</evidence>
<keyword evidence="3" id="KW-1185">Reference proteome</keyword>